<comment type="caution">
    <text evidence="12">Lacks conserved residue(s) required for the propagation of feature annotation.</text>
</comment>
<dbReference type="GO" id="GO:0051391">
    <property type="term" value="P:tRNA acetylation"/>
    <property type="evidence" value="ECO:0007669"/>
    <property type="project" value="UniProtKB-UniRule"/>
</dbReference>
<feature type="domain" description="N-acetyltransferase" evidence="15">
    <location>
        <begin position="414"/>
        <end position="529"/>
    </location>
</feature>
<dbReference type="NCBIfam" id="NF041296">
    <property type="entry name" value="RNAactase_tcmA_Halo"/>
    <property type="match status" value="1"/>
</dbReference>
<dbReference type="InterPro" id="IPR032672">
    <property type="entry name" value="TmcA/NAT10/Kre33"/>
</dbReference>
<evidence type="ECO:0000259" key="13">
    <source>
        <dbReference type="Pfam" id="PF05127"/>
    </source>
</evidence>
<evidence type="ECO:0000256" key="8">
    <source>
        <dbReference type="ARBA" id="ARBA00023315"/>
    </source>
</evidence>
<reference evidence="16" key="2">
    <citation type="submission" date="2022-02" db="EMBL/GenBank/DDBJ databases">
        <authorList>
            <person name="Elcheninov A.G."/>
            <person name="Sorokin D.Y."/>
            <person name="Kublanov I.V."/>
        </authorList>
    </citation>
    <scope>NUCLEOTIDE SEQUENCE</scope>
    <source>
        <strain evidence="16">AArc-St2</strain>
    </source>
</reference>
<keyword evidence="3 12" id="KW-0808">Transferase</keyword>
<comment type="catalytic activity">
    <reaction evidence="10">
        <text>a cytidine in RNA + acetyl-CoA + ATP + H2O = an N(4)-acetylcytidine in RNA + ADP + phosphate + CoA + H(+)</text>
        <dbReference type="Rhea" id="RHEA:82211"/>
        <dbReference type="Rhea" id="RHEA-COMP:15704"/>
        <dbReference type="Rhea" id="RHEA-COMP:19834"/>
        <dbReference type="ChEBI" id="CHEBI:15377"/>
        <dbReference type="ChEBI" id="CHEBI:15378"/>
        <dbReference type="ChEBI" id="CHEBI:30616"/>
        <dbReference type="ChEBI" id="CHEBI:43474"/>
        <dbReference type="ChEBI" id="CHEBI:57287"/>
        <dbReference type="ChEBI" id="CHEBI:57288"/>
        <dbReference type="ChEBI" id="CHEBI:74900"/>
        <dbReference type="ChEBI" id="CHEBI:82748"/>
        <dbReference type="ChEBI" id="CHEBI:456216"/>
    </reaction>
</comment>
<feature type="binding site" evidence="12">
    <location>
        <position position="359"/>
    </location>
    <ligand>
        <name>ATP</name>
        <dbReference type="ChEBI" id="CHEBI:30616"/>
    </ligand>
</feature>
<feature type="binding site" evidence="12">
    <location>
        <position position="551"/>
    </location>
    <ligand>
        <name>acetyl-CoA</name>
        <dbReference type="ChEBI" id="CHEBI:57288"/>
    </ligand>
</feature>
<comment type="catalytic activity">
    <reaction evidence="9">
        <text>a cytidine in tRNA + acetyl-CoA + ATP + H2O = an N(4)-acetylcytidine in tRNA + ADP + phosphate + CoA + H(+)</text>
        <dbReference type="Rhea" id="RHEA:53876"/>
        <dbReference type="Rhea" id="RHEA-COMP:13670"/>
        <dbReference type="Rhea" id="RHEA-COMP:13671"/>
        <dbReference type="ChEBI" id="CHEBI:15377"/>
        <dbReference type="ChEBI" id="CHEBI:15378"/>
        <dbReference type="ChEBI" id="CHEBI:30616"/>
        <dbReference type="ChEBI" id="CHEBI:43474"/>
        <dbReference type="ChEBI" id="CHEBI:57287"/>
        <dbReference type="ChEBI" id="CHEBI:57288"/>
        <dbReference type="ChEBI" id="CHEBI:74900"/>
        <dbReference type="ChEBI" id="CHEBI:82748"/>
        <dbReference type="ChEBI" id="CHEBI:456216"/>
    </reaction>
</comment>
<keyword evidence="2 12" id="KW-0820">tRNA-binding</keyword>
<proteinExistence type="inferred from homology"/>
<evidence type="ECO:0000256" key="3">
    <source>
        <dbReference type="ARBA" id="ARBA00022679"/>
    </source>
</evidence>
<dbReference type="RefSeq" id="WP_250585218.1">
    <property type="nucleotide sequence ID" value="NZ_JAKRVX010000006.1"/>
</dbReference>
<evidence type="ECO:0000256" key="4">
    <source>
        <dbReference type="ARBA" id="ARBA00022694"/>
    </source>
</evidence>
<evidence type="ECO:0000256" key="2">
    <source>
        <dbReference type="ARBA" id="ARBA00022555"/>
    </source>
</evidence>
<evidence type="ECO:0000256" key="7">
    <source>
        <dbReference type="ARBA" id="ARBA00022884"/>
    </source>
</evidence>
<dbReference type="GO" id="GO:1904812">
    <property type="term" value="P:rRNA acetylation involved in maturation of SSU-rRNA"/>
    <property type="evidence" value="ECO:0007669"/>
    <property type="project" value="TreeGrafter"/>
</dbReference>
<dbReference type="InterPro" id="IPR053477">
    <property type="entry name" value="tRNA_Cytidine_AcTrnsfr"/>
</dbReference>
<evidence type="ECO:0000256" key="10">
    <source>
        <dbReference type="ARBA" id="ARBA00049889"/>
    </source>
</evidence>
<keyword evidence="4 12" id="KW-0819">tRNA processing</keyword>
<comment type="subcellular location">
    <subcellularLocation>
        <location evidence="12">Cytoplasm</location>
    </subcellularLocation>
</comment>
<dbReference type="Proteomes" id="UP001203207">
    <property type="component" value="Unassembled WGS sequence"/>
</dbReference>
<keyword evidence="8 12" id="KW-0012">Acyltransferase</keyword>
<evidence type="ECO:0000256" key="5">
    <source>
        <dbReference type="ARBA" id="ARBA00022741"/>
    </source>
</evidence>
<keyword evidence="17" id="KW-1185">Reference proteome</keyword>
<comment type="caution">
    <text evidence="16">The sequence shown here is derived from an EMBL/GenBank/DDBJ whole genome shotgun (WGS) entry which is preliminary data.</text>
</comment>
<dbReference type="GO" id="GO:0005524">
    <property type="term" value="F:ATP binding"/>
    <property type="evidence" value="ECO:0007669"/>
    <property type="project" value="UniProtKB-UniRule"/>
</dbReference>
<dbReference type="GO" id="GO:1990883">
    <property type="term" value="F:18S rRNA cytidine N-acetyltransferase activity"/>
    <property type="evidence" value="ECO:0007669"/>
    <property type="project" value="TreeGrafter"/>
</dbReference>
<feature type="binding site" evidence="12">
    <location>
        <begin position="505"/>
        <end position="507"/>
    </location>
    <ligand>
        <name>acetyl-CoA</name>
        <dbReference type="ChEBI" id="CHEBI:57288"/>
    </ligand>
</feature>
<comment type="function">
    <text evidence="12">Catalyzes the formation of N(4)-acetylcytidine (ac(4)C) at the wobble position of tRNA(Met), by using acetyl-CoA as an acetyl donor and ATP (or GTP).</text>
</comment>
<dbReference type="InterPro" id="IPR027417">
    <property type="entry name" value="P-loop_NTPase"/>
</dbReference>
<dbReference type="PANTHER" id="PTHR10925:SF5">
    <property type="entry name" value="RNA CYTIDINE ACETYLTRANSFERASE"/>
    <property type="match status" value="1"/>
</dbReference>
<dbReference type="GO" id="GO:0000049">
    <property type="term" value="F:tRNA binding"/>
    <property type="evidence" value="ECO:0007669"/>
    <property type="project" value="UniProtKB-UniRule"/>
</dbReference>
<evidence type="ECO:0000313" key="17">
    <source>
        <dbReference type="Proteomes" id="UP001203207"/>
    </source>
</evidence>
<dbReference type="InterPro" id="IPR024914">
    <property type="entry name" value="tRNA_acetyltr_TmcA"/>
</dbReference>
<protein>
    <recommendedName>
        <fullName evidence="12">tRNA(Met) cytidine acetyltransferase TmcA</fullName>
        <ecNumber evidence="12">2.3.1.193</ecNumber>
    </recommendedName>
</protein>
<keyword evidence="6 12" id="KW-0067">ATP-binding</keyword>
<dbReference type="EC" id="2.3.1.193" evidence="12"/>
<dbReference type="EMBL" id="JAKRVX010000006">
    <property type="protein sequence ID" value="MCL9817833.1"/>
    <property type="molecule type" value="Genomic_DNA"/>
</dbReference>
<dbReference type="GO" id="GO:0002101">
    <property type="term" value="P:tRNA wobble cytosine modification"/>
    <property type="evidence" value="ECO:0007669"/>
    <property type="project" value="UniProtKB-UniRule"/>
</dbReference>
<dbReference type="Pfam" id="PF08351">
    <property type="entry name" value="TmcA_N"/>
    <property type="match status" value="1"/>
</dbReference>
<dbReference type="GO" id="GO:0051392">
    <property type="term" value="F:tRNA cytidine N4-acetyltransferase activity"/>
    <property type="evidence" value="ECO:0007669"/>
    <property type="project" value="UniProtKB-UniRule"/>
</dbReference>
<accession>A0AAE3FZD3</accession>
<evidence type="ECO:0000256" key="11">
    <source>
        <dbReference type="ARBA" id="ARBA00049914"/>
    </source>
</evidence>
<feature type="domain" description="TcmA/NAT10 helicase" evidence="13">
    <location>
        <begin position="219"/>
        <end position="377"/>
    </location>
</feature>
<dbReference type="Gene3D" id="3.40.630.30">
    <property type="match status" value="1"/>
</dbReference>
<dbReference type="Gene3D" id="3.40.50.11040">
    <property type="match status" value="1"/>
</dbReference>
<dbReference type="HAMAP" id="MF_01886">
    <property type="entry name" value="tRNA_acetyltr_TmcA"/>
    <property type="match status" value="1"/>
</dbReference>
<keyword evidence="7 12" id="KW-0694">RNA-binding</keyword>
<reference evidence="16" key="1">
    <citation type="journal article" date="2022" name="Syst. Appl. Microbiol.">
        <title>Natronocalculus amylovorans gen. nov., sp. nov., and Natranaeroarchaeum aerophilus sp. nov., dominant culturable amylolytic natronoarchaea from hypersaline soda lakes in southwestern Siberia.</title>
        <authorList>
            <person name="Sorokin D.Y."/>
            <person name="Elcheninov A.G."/>
            <person name="Khizhniak T.V."/>
            <person name="Koenen M."/>
            <person name="Bale N.J."/>
            <person name="Damste J.S.S."/>
            <person name="Kublanov I.V."/>
        </authorList>
    </citation>
    <scope>NUCLEOTIDE SEQUENCE</scope>
    <source>
        <strain evidence="16">AArc-St2</strain>
    </source>
</reference>
<evidence type="ECO:0000313" key="16">
    <source>
        <dbReference type="EMBL" id="MCL9817833.1"/>
    </source>
</evidence>
<dbReference type="InterPro" id="IPR013562">
    <property type="entry name" value="TmcA/NAT10_N"/>
</dbReference>
<dbReference type="Pfam" id="PF05127">
    <property type="entry name" value="NAT10_TcmA_helicase"/>
    <property type="match status" value="1"/>
</dbReference>
<evidence type="ECO:0000256" key="9">
    <source>
        <dbReference type="ARBA" id="ARBA00049883"/>
    </source>
</evidence>
<keyword evidence="1 12" id="KW-0963">Cytoplasm</keyword>
<name>A0AAE3FZD3_9EURY</name>
<evidence type="ECO:0000259" key="15">
    <source>
        <dbReference type="Pfam" id="PF13718"/>
    </source>
</evidence>
<dbReference type="Gene3D" id="3.40.50.300">
    <property type="entry name" value="P-loop containing nucleotide triphosphate hydrolases"/>
    <property type="match status" value="1"/>
</dbReference>
<comment type="catalytic activity">
    <reaction evidence="11">
        <text>a cytidine in mRNA + acetyl-CoA + ATP + H2O = an N(4)-acetylcytidine in mRNA + ADP + phosphate + CoA + H(+)</text>
        <dbReference type="Rhea" id="RHEA:58480"/>
        <dbReference type="Rhea" id="RHEA-COMP:15145"/>
        <dbReference type="Rhea" id="RHEA-COMP:15146"/>
        <dbReference type="ChEBI" id="CHEBI:15377"/>
        <dbReference type="ChEBI" id="CHEBI:15378"/>
        <dbReference type="ChEBI" id="CHEBI:30616"/>
        <dbReference type="ChEBI" id="CHEBI:43474"/>
        <dbReference type="ChEBI" id="CHEBI:57287"/>
        <dbReference type="ChEBI" id="CHEBI:57288"/>
        <dbReference type="ChEBI" id="CHEBI:74900"/>
        <dbReference type="ChEBI" id="CHEBI:82748"/>
        <dbReference type="ChEBI" id="CHEBI:456216"/>
    </reaction>
</comment>
<comment type="catalytic activity">
    <reaction evidence="12">
        <text>cytidine(34) in elongator tRNA(Met) + acetyl-CoA + ATP + H2O = N(4)-acetylcytidine(34) in elongator tRNA(Met) + ADP + phosphate + CoA + H(+)</text>
        <dbReference type="Rhea" id="RHEA:43788"/>
        <dbReference type="Rhea" id="RHEA-COMP:10693"/>
        <dbReference type="Rhea" id="RHEA-COMP:10694"/>
        <dbReference type="ChEBI" id="CHEBI:15377"/>
        <dbReference type="ChEBI" id="CHEBI:15378"/>
        <dbReference type="ChEBI" id="CHEBI:30616"/>
        <dbReference type="ChEBI" id="CHEBI:43474"/>
        <dbReference type="ChEBI" id="CHEBI:57287"/>
        <dbReference type="ChEBI" id="CHEBI:57288"/>
        <dbReference type="ChEBI" id="CHEBI:74900"/>
        <dbReference type="ChEBI" id="CHEBI:82748"/>
        <dbReference type="ChEBI" id="CHEBI:456216"/>
        <dbReference type="EC" id="2.3.1.193"/>
    </reaction>
</comment>
<dbReference type="SUPFAM" id="SSF52540">
    <property type="entry name" value="P-loop containing nucleoside triphosphate hydrolases"/>
    <property type="match status" value="1"/>
</dbReference>
<dbReference type="Pfam" id="PF13718">
    <property type="entry name" value="GNAT_acetyltr_2"/>
    <property type="match status" value="1"/>
</dbReference>
<dbReference type="AlphaFoldDB" id="A0AAE3FZD3"/>
<dbReference type="InterPro" id="IPR007807">
    <property type="entry name" value="TcmA/NAT10_helicase"/>
</dbReference>
<evidence type="ECO:0000256" key="6">
    <source>
        <dbReference type="ARBA" id="ARBA00022840"/>
    </source>
</evidence>
<dbReference type="PANTHER" id="PTHR10925">
    <property type="entry name" value="N-ACETYLTRANSFERASE 10"/>
    <property type="match status" value="1"/>
</dbReference>
<evidence type="ECO:0000259" key="14">
    <source>
        <dbReference type="Pfam" id="PF08351"/>
    </source>
</evidence>
<evidence type="ECO:0000256" key="12">
    <source>
        <dbReference type="HAMAP-Rule" id="MF_01886"/>
    </source>
</evidence>
<sequence>MDIRSLVQSLKAEATETNERRMIVFSGTQSAGIDAAYTAIDAYGTDDVHLVTEQEGFRYDRHHPDQAATLLGQTKEIVVVDCHGKWTPDTIGQTVGAVDGGGLYIMLTPPLDDWNQQETSLATAVVSPPYTKHDVGCRFLDRLIRLLETHPGISIVSVDDNTRIDRYEPTSTNTAPHLQPRVPTQPQFPLRVYEQCLTRDQVRAVQALESLATPNTAIVIEADRGRGKSTACGFAAAALCADGIDVTVTAPTRDHAATLLAAAAETIENLDSPADGSISFQPVEDATKAANETSVLFVEEAAAIPIETLTKLTAATSIAFSTTVRGYEGTGRGFTIRFREQLDASSHHIQYCTLSEPIRYAGDDPIEQWSFRTLLLDASPPVEQAVSEATPETVQYQQLTQDMLATDESLLRSVFGLLVSAHYRTTPTDLLRLLDAPNASVHALLHAGHPVSVALVVEEGGLDSQTRERLFRGGRVAGNLVPDILTSHLRDAEAGAPIGKRIQRIATHTSTQNQGLASALLAEIRSTYQTQCDYLSVSFGATPSLVRFWSRNGFQTIHLATTQNATSGKYSVLLVDPCSAAGEQLADRHRNWLLDRLRGTLSGPLSSMDPDVVAETLGGIDRSTSDSVPVSLTDRQWELVGAVLYGPGLLAASPTAFEMLLCAELIDPASELTSTDRHILIRRVLQGWAWEDIATEVGHSTTRPTKRAIARGFRPIGMRFGGDRLAREQARYM</sequence>
<keyword evidence="5 12" id="KW-0547">Nucleotide-binding</keyword>
<dbReference type="InterPro" id="IPR000182">
    <property type="entry name" value="GNAT_dom"/>
</dbReference>
<feature type="binding site" evidence="12">
    <location>
        <position position="201"/>
    </location>
    <ligand>
        <name>ATP</name>
        <dbReference type="ChEBI" id="CHEBI:30616"/>
    </ligand>
</feature>
<feature type="domain" description="TmcA/NAT10 N-terminal" evidence="14">
    <location>
        <begin position="5"/>
        <end position="157"/>
    </location>
</feature>
<dbReference type="GO" id="GO:0005737">
    <property type="term" value="C:cytoplasm"/>
    <property type="evidence" value="ECO:0007669"/>
    <property type="project" value="UniProtKB-SubCell"/>
</dbReference>
<dbReference type="InterPro" id="IPR016181">
    <property type="entry name" value="Acyl_CoA_acyltransferase"/>
</dbReference>
<organism evidence="16 17">
    <name type="scientific">Natronocalculus amylovorans</name>
    <dbReference type="NCBI Taxonomy" id="2917812"/>
    <lineage>
        <taxon>Archaea</taxon>
        <taxon>Methanobacteriati</taxon>
        <taxon>Methanobacteriota</taxon>
        <taxon>Stenosarchaea group</taxon>
        <taxon>Halobacteria</taxon>
        <taxon>Halobacteriales</taxon>
        <taxon>Haloferacaceae</taxon>
        <taxon>Natronocalculus</taxon>
    </lineage>
</organism>
<gene>
    <name evidence="12" type="primary">tmcA</name>
    <name evidence="16" type="ORF">AArcSt2_12870</name>
</gene>
<dbReference type="SUPFAM" id="SSF55729">
    <property type="entry name" value="Acyl-CoA N-acyltransferases (Nat)"/>
    <property type="match status" value="1"/>
</dbReference>
<evidence type="ECO:0000256" key="1">
    <source>
        <dbReference type="ARBA" id="ARBA00022490"/>
    </source>
</evidence>
<comment type="similarity">
    <text evidence="12">Belongs to the TmcA family.</text>
</comment>